<reference evidence="6" key="1">
    <citation type="submission" date="2023-01" db="EMBL/GenBank/DDBJ databases">
        <title>Genome assembly of the deep-sea coral Lophelia pertusa.</title>
        <authorList>
            <person name="Herrera S."/>
            <person name="Cordes E."/>
        </authorList>
    </citation>
    <scope>NUCLEOTIDE SEQUENCE</scope>
    <source>
        <strain evidence="6">USNM1676648</strain>
        <tissue evidence="6">Polyp</tissue>
    </source>
</reference>
<feature type="region of interest" description="Disordered" evidence="4">
    <location>
        <begin position="250"/>
        <end position="271"/>
    </location>
</feature>
<evidence type="ECO:0000256" key="2">
    <source>
        <dbReference type="ARBA" id="ARBA00023242"/>
    </source>
</evidence>
<dbReference type="AlphaFoldDB" id="A0A9X0A4J8"/>
<dbReference type="FunFam" id="1.10.10.10:FF:000352">
    <property type="entry name" value="Forkhead box Q2"/>
    <property type="match status" value="1"/>
</dbReference>
<feature type="compositionally biased region" description="Basic and acidic residues" evidence="4">
    <location>
        <begin position="261"/>
        <end position="271"/>
    </location>
</feature>
<dbReference type="OrthoDB" id="5954824at2759"/>
<keyword evidence="7" id="KW-1185">Reference proteome</keyword>
<accession>A0A9X0A4J8</accession>
<proteinExistence type="predicted"/>
<sequence>MWRVLIHGEPITSHHNNRALNYKSKQRQSTQSRISTDFTPETSLQSKPLRPMMISSTEAGASAFTPVAMPKSPPSEVDGADRDEFHWRNRNSNLPFSRHFWSVWGPYSPTFSPSAMDHVLKPSSPPLWPMCSFGGPAYPSLWKERFHQFRFASCSDEEKPSQSYIGLIAEAILSAPEEKLILSDIYNYILTHYPYFRNKGTGWRNSIRHNLSLNDCFVKAGRSPNGKGHFWAISSMYYDDFRRGDFRRRRIQKRSHKSRRTSSESSKDDVVICKAESSEEVGKVSEDQDELVVECSTTECEGQKEEEATATNKVENVYHQEKRKSFDMASLLAPDRGQREGGLLLPVYPRQFEPSLVYNSYPTHSGEYLSPSPGFDRMHASEPTRLIFPYNYRLAC</sequence>
<feature type="compositionally biased region" description="Basic residues" evidence="4">
    <location>
        <begin position="250"/>
        <end position="260"/>
    </location>
</feature>
<dbReference type="GO" id="GO:0000981">
    <property type="term" value="F:DNA-binding transcription factor activity, RNA polymerase II-specific"/>
    <property type="evidence" value="ECO:0007669"/>
    <property type="project" value="TreeGrafter"/>
</dbReference>
<dbReference type="Proteomes" id="UP001163046">
    <property type="component" value="Unassembled WGS sequence"/>
</dbReference>
<dbReference type="PROSITE" id="PS50039">
    <property type="entry name" value="FORK_HEAD_3"/>
    <property type="match status" value="1"/>
</dbReference>
<dbReference type="InterPro" id="IPR030456">
    <property type="entry name" value="TF_fork_head_CS_2"/>
</dbReference>
<feature type="DNA-binding region" description="Fork-head" evidence="3">
    <location>
        <begin position="159"/>
        <end position="251"/>
    </location>
</feature>
<keyword evidence="2 3" id="KW-0539">Nucleus</keyword>
<gene>
    <name evidence="6" type="ORF">OS493_006303</name>
</gene>
<name>A0A9X0A4J8_9CNID</name>
<dbReference type="Gene3D" id="1.10.10.10">
    <property type="entry name" value="Winged helix-like DNA-binding domain superfamily/Winged helix DNA-binding domain"/>
    <property type="match status" value="1"/>
</dbReference>
<dbReference type="PROSITE" id="PS00658">
    <property type="entry name" value="FORK_HEAD_2"/>
    <property type="match status" value="1"/>
</dbReference>
<protein>
    <recommendedName>
        <fullName evidence="5">Fork-head domain-containing protein</fullName>
    </recommendedName>
</protein>
<keyword evidence="1 3" id="KW-0238">DNA-binding</keyword>
<dbReference type="EMBL" id="MU825398">
    <property type="protein sequence ID" value="KAJ7393333.1"/>
    <property type="molecule type" value="Genomic_DNA"/>
</dbReference>
<dbReference type="GO" id="GO:0005634">
    <property type="term" value="C:nucleus"/>
    <property type="evidence" value="ECO:0007669"/>
    <property type="project" value="UniProtKB-SubCell"/>
</dbReference>
<dbReference type="PRINTS" id="PR00053">
    <property type="entry name" value="FORKHEAD"/>
</dbReference>
<comment type="caution">
    <text evidence="6">The sequence shown here is derived from an EMBL/GenBank/DDBJ whole genome shotgun (WGS) entry which is preliminary data.</text>
</comment>
<dbReference type="GO" id="GO:0009653">
    <property type="term" value="P:anatomical structure morphogenesis"/>
    <property type="evidence" value="ECO:0007669"/>
    <property type="project" value="TreeGrafter"/>
</dbReference>
<dbReference type="PANTHER" id="PTHR11829:SF343">
    <property type="entry name" value="FORK-HEAD DOMAIN-CONTAINING PROTEIN"/>
    <property type="match status" value="1"/>
</dbReference>
<evidence type="ECO:0000313" key="6">
    <source>
        <dbReference type="EMBL" id="KAJ7393333.1"/>
    </source>
</evidence>
<dbReference type="InterPro" id="IPR050211">
    <property type="entry name" value="FOX_domain-containing"/>
</dbReference>
<comment type="subcellular location">
    <subcellularLocation>
        <location evidence="3">Nucleus</location>
    </subcellularLocation>
</comment>
<dbReference type="InterPro" id="IPR036390">
    <property type="entry name" value="WH_DNA-bd_sf"/>
</dbReference>
<dbReference type="InterPro" id="IPR047519">
    <property type="entry name" value="FH_FOXQ2-like"/>
</dbReference>
<organism evidence="6 7">
    <name type="scientific">Desmophyllum pertusum</name>
    <dbReference type="NCBI Taxonomy" id="174260"/>
    <lineage>
        <taxon>Eukaryota</taxon>
        <taxon>Metazoa</taxon>
        <taxon>Cnidaria</taxon>
        <taxon>Anthozoa</taxon>
        <taxon>Hexacorallia</taxon>
        <taxon>Scleractinia</taxon>
        <taxon>Caryophylliina</taxon>
        <taxon>Caryophylliidae</taxon>
        <taxon>Desmophyllum</taxon>
    </lineage>
</organism>
<dbReference type="GO" id="GO:0000978">
    <property type="term" value="F:RNA polymerase II cis-regulatory region sequence-specific DNA binding"/>
    <property type="evidence" value="ECO:0007669"/>
    <property type="project" value="TreeGrafter"/>
</dbReference>
<dbReference type="InterPro" id="IPR036388">
    <property type="entry name" value="WH-like_DNA-bd_sf"/>
</dbReference>
<dbReference type="Pfam" id="PF00250">
    <property type="entry name" value="Forkhead"/>
    <property type="match status" value="1"/>
</dbReference>
<feature type="domain" description="Fork-head" evidence="5">
    <location>
        <begin position="159"/>
        <end position="251"/>
    </location>
</feature>
<evidence type="ECO:0000256" key="3">
    <source>
        <dbReference type="PROSITE-ProRule" id="PRU00089"/>
    </source>
</evidence>
<dbReference type="GO" id="GO:0030154">
    <property type="term" value="P:cell differentiation"/>
    <property type="evidence" value="ECO:0007669"/>
    <property type="project" value="TreeGrafter"/>
</dbReference>
<evidence type="ECO:0000313" key="7">
    <source>
        <dbReference type="Proteomes" id="UP001163046"/>
    </source>
</evidence>
<dbReference type="SMART" id="SM00339">
    <property type="entry name" value="FH"/>
    <property type="match status" value="1"/>
</dbReference>
<feature type="compositionally biased region" description="Polar residues" evidence="4">
    <location>
        <begin position="27"/>
        <end position="46"/>
    </location>
</feature>
<evidence type="ECO:0000256" key="4">
    <source>
        <dbReference type="SAM" id="MobiDB-lite"/>
    </source>
</evidence>
<dbReference type="CDD" id="cd20035">
    <property type="entry name" value="FH_FOXQ2-like"/>
    <property type="match status" value="1"/>
</dbReference>
<dbReference type="PANTHER" id="PTHR11829">
    <property type="entry name" value="FORKHEAD BOX PROTEIN"/>
    <property type="match status" value="1"/>
</dbReference>
<evidence type="ECO:0000259" key="5">
    <source>
        <dbReference type="PROSITE" id="PS50039"/>
    </source>
</evidence>
<feature type="region of interest" description="Disordered" evidence="4">
    <location>
        <begin position="15"/>
        <end position="46"/>
    </location>
</feature>
<dbReference type="SUPFAM" id="SSF46785">
    <property type="entry name" value="Winged helix' DNA-binding domain"/>
    <property type="match status" value="1"/>
</dbReference>
<evidence type="ECO:0000256" key="1">
    <source>
        <dbReference type="ARBA" id="ARBA00023125"/>
    </source>
</evidence>
<dbReference type="InterPro" id="IPR001766">
    <property type="entry name" value="Fork_head_dom"/>
</dbReference>